<keyword evidence="11" id="KW-1185">Reference proteome</keyword>
<dbReference type="Proteomes" id="UP000193804">
    <property type="component" value="Unassembled WGS sequence"/>
</dbReference>
<dbReference type="InterPro" id="IPR052530">
    <property type="entry name" value="NAD(P)H_nitroreductase"/>
</dbReference>
<dbReference type="EMBL" id="FXAW01000010">
    <property type="protein sequence ID" value="SMG52261.1"/>
    <property type="molecule type" value="Genomic_DNA"/>
</dbReference>
<feature type="binding site" description="in other chain" evidence="8">
    <location>
        <begin position="145"/>
        <end position="147"/>
    </location>
    <ligand>
        <name>FMN</name>
        <dbReference type="ChEBI" id="CHEBI:58210"/>
        <note>ligand shared between dimeric partners</note>
    </ligand>
</feature>
<evidence type="ECO:0000256" key="7">
    <source>
        <dbReference type="PIRNR" id="PIRNR000232"/>
    </source>
</evidence>
<reference evidence="11" key="1">
    <citation type="submission" date="2017-04" db="EMBL/GenBank/DDBJ databases">
        <authorList>
            <person name="Varghese N."/>
            <person name="Submissions S."/>
        </authorList>
    </citation>
    <scope>NUCLEOTIDE SEQUENCE [LARGE SCALE GENOMIC DNA]</scope>
    <source>
        <strain evidence="11">DSM 4125</strain>
    </source>
</reference>
<dbReference type="Pfam" id="PF00881">
    <property type="entry name" value="Nitroreductase"/>
    <property type="match status" value="1"/>
</dbReference>
<dbReference type="OrthoDB" id="9804207at2"/>
<dbReference type="GO" id="GO:0016491">
    <property type="term" value="F:oxidoreductase activity"/>
    <property type="evidence" value="ECO:0007669"/>
    <property type="project" value="UniProtKB-UniRule"/>
</dbReference>
<keyword evidence="5 7" id="KW-0560">Oxidoreductase</keyword>
<evidence type="ECO:0000256" key="5">
    <source>
        <dbReference type="ARBA" id="ARBA00023002"/>
    </source>
</evidence>
<dbReference type="SUPFAM" id="SSF55469">
    <property type="entry name" value="FMN-dependent nitroreductase-like"/>
    <property type="match status" value="1"/>
</dbReference>
<dbReference type="InterPro" id="IPR029479">
    <property type="entry name" value="Nitroreductase"/>
</dbReference>
<evidence type="ECO:0000313" key="11">
    <source>
        <dbReference type="Proteomes" id="UP000193804"/>
    </source>
</evidence>
<gene>
    <name evidence="10" type="ORF">SAMN05661096_03903</name>
</gene>
<evidence type="ECO:0000259" key="9">
    <source>
        <dbReference type="Pfam" id="PF00881"/>
    </source>
</evidence>
<feature type="binding site" description="in other chain" evidence="8">
    <location>
        <begin position="17"/>
        <end position="19"/>
    </location>
    <ligand>
        <name>FMN</name>
        <dbReference type="ChEBI" id="CHEBI:58210"/>
        <note>ligand shared between dimeric partners</note>
    </ligand>
</feature>
<dbReference type="CDD" id="cd02135">
    <property type="entry name" value="YdjA-like"/>
    <property type="match status" value="1"/>
</dbReference>
<dbReference type="PANTHER" id="PTHR43821:SF1">
    <property type="entry name" value="NAD(P)H NITROREDUCTASE YDJA-RELATED"/>
    <property type="match status" value="1"/>
</dbReference>
<name>A0A1X7LEK9_9BACT</name>
<dbReference type="PANTHER" id="PTHR43821">
    <property type="entry name" value="NAD(P)H NITROREDUCTASE YDJA-RELATED"/>
    <property type="match status" value="1"/>
</dbReference>
<dbReference type="Gene3D" id="3.40.109.10">
    <property type="entry name" value="NADH Oxidase"/>
    <property type="match status" value="1"/>
</dbReference>
<keyword evidence="6 7" id="KW-0520">NAD</keyword>
<dbReference type="AlphaFoldDB" id="A0A1X7LEK9"/>
<evidence type="ECO:0000256" key="1">
    <source>
        <dbReference type="ARBA" id="ARBA00007118"/>
    </source>
</evidence>
<evidence type="ECO:0000313" key="10">
    <source>
        <dbReference type="EMBL" id="SMG52261.1"/>
    </source>
</evidence>
<dbReference type="InterPro" id="IPR026021">
    <property type="entry name" value="YdjA-like"/>
</dbReference>
<evidence type="ECO:0000256" key="2">
    <source>
        <dbReference type="ARBA" id="ARBA00022630"/>
    </source>
</evidence>
<evidence type="ECO:0000256" key="4">
    <source>
        <dbReference type="ARBA" id="ARBA00022857"/>
    </source>
</evidence>
<proteinExistence type="inferred from homology"/>
<feature type="domain" description="Nitroreductase" evidence="9">
    <location>
        <begin position="14"/>
        <end position="175"/>
    </location>
</feature>
<feature type="binding site" evidence="8">
    <location>
        <position position="48"/>
    </location>
    <ligand>
        <name>FMN</name>
        <dbReference type="ChEBI" id="CHEBI:58210"/>
        <note>ligand shared between dimeric partners</note>
    </ligand>
</feature>
<evidence type="ECO:0000256" key="6">
    <source>
        <dbReference type="ARBA" id="ARBA00023027"/>
    </source>
</evidence>
<protein>
    <recommendedName>
        <fullName evidence="7">Putative NAD(P)H nitroreductase</fullName>
        <ecNumber evidence="7">1.-.-.-</ecNumber>
    </recommendedName>
</protein>
<evidence type="ECO:0000256" key="8">
    <source>
        <dbReference type="PIRSR" id="PIRSR000232-1"/>
    </source>
</evidence>
<dbReference type="RefSeq" id="WP_085519021.1">
    <property type="nucleotide sequence ID" value="NZ_FXAW01000010.1"/>
</dbReference>
<comment type="cofactor">
    <cofactor evidence="8">
        <name>FMN</name>
        <dbReference type="ChEBI" id="CHEBI:58210"/>
    </cofactor>
    <text evidence="8">Binds 1 FMN per subunit.</text>
</comment>
<keyword evidence="4 7" id="KW-0521">NADP</keyword>
<accession>A0A1X7LEK9</accession>
<keyword evidence="2 7" id="KW-0285">Flavoprotein</keyword>
<comment type="similarity">
    <text evidence="1 7">Belongs to the nitroreductase family.</text>
</comment>
<dbReference type="InterPro" id="IPR000415">
    <property type="entry name" value="Nitroreductase-like"/>
</dbReference>
<keyword evidence="3 7" id="KW-0288">FMN</keyword>
<sequence>MNKKFDIEEINELIRTRRSIYPAQYSGEKVDDRIIEQMLENANWAPNHKHTEPWRFIVFTEKGLDQLGMFQSDIYKEVSTAKGNFDEEKMEKLRNKPLMASHVIAIGMKRDEKQSVPVEEEIAAVASAVQNMQLTASAYGVGCYWGSGGITYMSEAKKALGLEKEDKLLGFLYVGMPKEGFWPQAKRKPINDKVNWVKG</sequence>
<dbReference type="EC" id="1.-.-.-" evidence="7"/>
<evidence type="ECO:0000256" key="3">
    <source>
        <dbReference type="ARBA" id="ARBA00022643"/>
    </source>
</evidence>
<organism evidence="10 11">
    <name type="scientific">Marivirga sericea</name>
    <dbReference type="NCBI Taxonomy" id="1028"/>
    <lineage>
        <taxon>Bacteria</taxon>
        <taxon>Pseudomonadati</taxon>
        <taxon>Bacteroidota</taxon>
        <taxon>Cytophagia</taxon>
        <taxon>Cytophagales</taxon>
        <taxon>Marivirgaceae</taxon>
        <taxon>Marivirga</taxon>
    </lineage>
</organism>
<dbReference type="STRING" id="1028.SAMN05661096_03903"/>
<dbReference type="PIRSF" id="PIRSF000232">
    <property type="entry name" value="YdjA"/>
    <property type="match status" value="1"/>
</dbReference>